<dbReference type="AlphaFoldDB" id="A0A8H3I7F1"/>
<keyword evidence="2" id="KW-0472">Membrane</keyword>
<dbReference type="OrthoDB" id="2133190at2759"/>
<dbReference type="GO" id="GO:0032933">
    <property type="term" value="P:SREBP signaling pathway"/>
    <property type="evidence" value="ECO:0007669"/>
    <property type="project" value="InterPro"/>
</dbReference>
<accession>A0A8H3I7F1</accession>
<feature type="compositionally biased region" description="Polar residues" evidence="1">
    <location>
        <begin position="220"/>
        <end position="229"/>
    </location>
</feature>
<dbReference type="GO" id="GO:0046983">
    <property type="term" value="F:protein dimerization activity"/>
    <property type="evidence" value="ECO:0007669"/>
    <property type="project" value="InterPro"/>
</dbReference>
<gene>
    <name evidence="4" type="ORF">HETSPECPRED_000169</name>
</gene>
<dbReference type="InterPro" id="IPR052099">
    <property type="entry name" value="Regulatory_TF_Diverse"/>
</dbReference>
<feature type="compositionally biased region" description="Polar residues" evidence="1">
    <location>
        <begin position="57"/>
        <end position="73"/>
    </location>
</feature>
<evidence type="ECO:0000313" key="5">
    <source>
        <dbReference type="Proteomes" id="UP000664521"/>
    </source>
</evidence>
<dbReference type="PROSITE" id="PS50888">
    <property type="entry name" value="BHLH"/>
    <property type="match status" value="1"/>
</dbReference>
<feature type="domain" description="BHLH" evidence="3">
    <location>
        <begin position="101"/>
        <end position="168"/>
    </location>
</feature>
<dbReference type="PANTHER" id="PTHR47336:SF4">
    <property type="entry name" value="BHLH TRANSCRIPTION FACTOR (EUROFUNG)"/>
    <property type="match status" value="1"/>
</dbReference>
<feature type="region of interest" description="Disordered" evidence="1">
    <location>
        <begin position="851"/>
        <end position="900"/>
    </location>
</feature>
<dbReference type="GO" id="GO:0045944">
    <property type="term" value="P:positive regulation of transcription by RNA polymerase II"/>
    <property type="evidence" value="ECO:0007669"/>
    <property type="project" value="InterPro"/>
</dbReference>
<organism evidence="4 5">
    <name type="scientific">Heterodermia speciosa</name>
    <dbReference type="NCBI Taxonomy" id="116794"/>
    <lineage>
        <taxon>Eukaryota</taxon>
        <taxon>Fungi</taxon>
        <taxon>Dikarya</taxon>
        <taxon>Ascomycota</taxon>
        <taxon>Pezizomycotina</taxon>
        <taxon>Lecanoromycetes</taxon>
        <taxon>OSLEUM clade</taxon>
        <taxon>Lecanoromycetidae</taxon>
        <taxon>Caliciales</taxon>
        <taxon>Physciaceae</taxon>
        <taxon>Heterodermia</taxon>
    </lineage>
</organism>
<dbReference type="SMART" id="SM00353">
    <property type="entry name" value="HLH"/>
    <property type="match status" value="1"/>
</dbReference>
<feature type="region of interest" description="Disordered" evidence="1">
    <location>
        <begin position="1"/>
        <end position="106"/>
    </location>
</feature>
<feature type="transmembrane region" description="Helical" evidence="2">
    <location>
        <begin position="288"/>
        <end position="305"/>
    </location>
</feature>
<dbReference type="EMBL" id="CAJPDS010000001">
    <property type="protein sequence ID" value="CAF9903234.1"/>
    <property type="molecule type" value="Genomic_DNA"/>
</dbReference>
<evidence type="ECO:0000313" key="4">
    <source>
        <dbReference type="EMBL" id="CAF9903234.1"/>
    </source>
</evidence>
<dbReference type="InterPro" id="IPR036638">
    <property type="entry name" value="HLH_DNA-bd_sf"/>
</dbReference>
<name>A0A8H3I7F1_9LECA</name>
<dbReference type="PANTHER" id="PTHR47336">
    <property type="entry name" value="TRANSCRIPTION FACTOR HMS1-RELATED"/>
    <property type="match status" value="1"/>
</dbReference>
<dbReference type="Pfam" id="PF09427">
    <property type="entry name" value="DUF2014"/>
    <property type="match status" value="1"/>
</dbReference>
<dbReference type="Gene3D" id="4.10.280.10">
    <property type="entry name" value="Helix-loop-helix DNA-binding domain"/>
    <property type="match status" value="1"/>
</dbReference>
<dbReference type="Pfam" id="PF00010">
    <property type="entry name" value="HLH"/>
    <property type="match status" value="1"/>
</dbReference>
<feature type="compositionally biased region" description="Basic and acidic residues" evidence="1">
    <location>
        <begin position="863"/>
        <end position="873"/>
    </location>
</feature>
<feature type="transmembrane region" description="Helical" evidence="2">
    <location>
        <begin position="347"/>
        <end position="370"/>
    </location>
</feature>
<dbReference type="InterPro" id="IPR019006">
    <property type="entry name" value="Sre1_C"/>
</dbReference>
<proteinExistence type="predicted"/>
<dbReference type="SUPFAM" id="SSF47459">
    <property type="entry name" value="HLH, helix-loop-helix DNA-binding domain"/>
    <property type="match status" value="1"/>
</dbReference>
<evidence type="ECO:0000256" key="2">
    <source>
        <dbReference type="SAM" id="Phobius"/>
    </source>
</evidence>
<evidence type="ECO:0000259" key="3">
    <source>
        <dbReference type="PROSITE" id="PS50888"/>
    </source>
</evidence>
<keyword evidence="5" id="KW-1185">Reference proteome</keyword>
<sequence length="900" mass="99319">MSLRSGGARHRQELPDSSNHNSAKLADKFNAPVRGPQPDGSWEDWMMWDEPEESTVKESSGGQDSPSMEQSMHLSRKRKTTADRSPDDQDSTAASGKRATAPVRGHSVVERRYRTNINAKIADLRDCIPTLKATASSKVQSPTNTDPSMQKLNKATILSTAVSYIRDLERDKRRLEIEISDLRARLKATEREDDDVDPTSEADYARSKTPNSVPPEAAIDSSTSSSWENPAQGMIQVPEDMRRLRTAALQAQYAEQPYLTHVQDVHETRSSIDVGESGARRAKQIGKLMVGSFAGLMIMQGFGATERDESKRSKRSLAIPPTSPRWTRMVQISVMHLSRMSSDNMQYIVLAMKAFLVLSLLGFGLFLYAFCSKPKQRKQPVAQRAISVPSLASPLELRRNAWLTSIQTVRVPRHAMFPEWAAVNLEAFHYVIRQAVGWPKYSQMTGQSEDDEIARVRAWDIAIDAQLMGGDAEISGSRLILTALASGTLPTTPARLMLKALHVRILLWKASKQGESSLWSIVHRVAAILAAQQWRLAQNLQRAPQQTKEHLPDDAEAVPEHLTALLQLSCNEVLTDHILQRAYNLAWSRPTQEDVLQTDPEMDLVVEDSTIRSPLDAICAWLSSSTLHRALFAGLADNESNSVELEWNYGVALHTAPRASIAQARALAANAVFVNANRRSALSMLSQDFPSTAMAGQTDSTNKQSNSAIFIDSSIPEAVGYDVTLATYCALALSKLDDPEVGPAVVEEALELVSLGYQNVNDLTWLSYAAAHRLILAVVQRDQVYKQCRRLIAQMVPRLISWVKNIEKCEIGLGEAAVCSRCTTWCHAIARIGKHMLELNESITNLSKSCATEEKVRTPKAPEASKEPAKGRETASLGGVGNTRRHSRSSQDSGYASGEA</sequence>
<feature type="region of interest" description="Disordered" evidence="1">
    <location>
        <begin position="189"/>
        <end position="230"/>
    </location>
</feature>
<feature type="compositionally biased region" description="Acidic residues" evidence="1">
    <location>
        <begin position="191"/>
        <end position="200"/>
    </location>
</feature>
<dbReference type="InterPro" id="IPR011598">
    <property type="entry name" value="bHLH_dom"/>
</dbReference>
<evidence type="ECO:0000256" key="1">
    <source>
        <dbReference type="SAM" id="MobiDB-lite"/>
    </source>
</evidence>
<reference evidence="4" key="1">
    <citation type="submission" date="2021-03" db="EMBL/GenBank/DDBJ databases">
        <authorList>
            <person name="Tagirdzhanova G."/>
        </authorList>
    </citation>
    <scope>NUCLEOTIDE SEQUENCE</scope>
</reference>
<comment type="caution">
    <text evidence="4">The sequence shown here is derived from an EMBL/GenBank/DDBJ whole genome shotgun (WGS) entry which is preliminary data.</text>
</comment>
<keyword evidence="2" id="KW-0812">Transmembrane</keyword>
<dbReference type="Proteomes" id="UP000664521">
    <property type="component" value="Unassembled WGS sequence"/>
</dbReference>
<dbReference type="CDD" id="cd11395">
    <property type="entry name" value="bHLHzip_SREBP_like"/>
    <property type="match status" value="1"/>
</dbReference>
<keyword evidence="2" id="KW-1133">Transmembrane helix</keyword>
<protein>
    <recommendedName>
        <fullName evidence="3">BHLH domain-containing protein</fullName>
    </recommendedName>
</protein>